<evidence type="ECO:0000313" key="3">
    <source>
        <dbReference type="Proteomes" id="UP000198518"/>
    </source>
</evidence>
<gene>
    <name evidence="2" type="ORF">SAMN04487945_2159</name>
</gene>
<reference evidence="2 3" key="1">
    <citation type="submission" date="2016-10" db="EMBL/GenBank/DDBJ databases">
        <authorList>
            <person name="de Groot N.N."/>
        </authorList>
    </citation>
    <scope>NUCLEOTIDE SEQUENCE [LARGE SCALE GENOMIC DNA]</scope>
    <source>
        <strain evidence="2 3">CGMCC 1.5337</strain>
    </source>
</reference>
<proteinExistence type="predicted"/>
<dbReference type="STRING" id="355548.SAMN04487945_2159"/>
<feature type="region of interest" description="Disordered" evidence="1">
    <location>
        <begin position="1"/>
        <end position="23"/>
    </location>
</feature>
<dbReference type="OrthoDB" id="376904at2157"/>
<sequence length="73" mass="8380">MRHSKRELERAVDDLDPTADYDGPSKIVINDYVVPTDWDGGESDDGEKRLASRTRITRDAVGDWHTEREDFDS</sequence>
<organism evidence="2 3">
    <name type="scientific">Halobacterium jilantaiense</name>
    <dbReference type="NCBI Taxonomy" id="355548"/>
    <lineage>
        <taxon>Archaea</taxon>
        <taxon>Methanobacteriati</taxon>
        <taxon>Methanobacteriota</taxon>
        <taxon>Stenosarchaea group</taxon>
        <taxon>Halobacteria</taxon>
        <taxon>Halobacteriales</taxon>
        <taxon>Halobacteriaceae</taxon>
        <taxon>Halobacterium</taxon>
    </lineage>
</organism>
<dbReference type="AlphaFoldDB" id="A0A1I0Q0P6"/>
<evidence type="ECO:0000313" key="2">
    <source>
        <dbReference type="EMBL" id="SEW20476.1"/>
    </source>
</evidence>
<keyword evidence="3" id="KW-1185">Reference proteome</keyword>
<name>A0A1I0Q0P6_9EURY</name>
<dbReference type="EMBL" id="FOJA01000001">
    <property type="protein sequence ID" value="SEW20476.1"/>
    <property type="molecule type" value="Genomic_DNA"/>
</dbReference>
<accession>A0A1I0Q0P6</accession>
<protein>
    <submittedName>
        <fullName evidence="2">Uncharacterized protein</fullName>
    </submittedName>
</protein>
<dbReference type="RefSeq" id="WP_089669391.1">
    <property type="nucleotide sequence ID" value="NZ_FOJA01000001.1"/>
</dbReference>
<feature type="compositionally biased region" description="Basic and acidic residues" evidence="1">
    <location>
        <begin position="1"/>
        <end position="13"/>
    </location>
</feature>
<dbReference type="Proteomes" id="UP000198518">
    <property type="component" value="Unassembled WGS sequence"/>
</dbReference>
<evidence type="ECO:0000256" key="1">
    <source>
        <dbReference type="SAM" id="MobiDB-lite"/>
    </source>
</evidence>